<feature type="chain" id="PRO_5047129050" description="Saposin B-type domain-containing protein" evidence="1">
    <location>
        <begin position="18"/>
        <end position="122"/>
    </location>
</feature>
<protein>
    <recommendedName>
        <fullName evidence="4">Saposin B-type domain-containing protein</fullName>
    </recommendedName>
</protein>
<accession>A0ABR3M1L4</accession>
<dbReference type="EMBL" id="JAYMGO010000017">
    <property type="protein sequence ID" value="KAL1257849.1"/>
    <property type="molecule type" value="Genomic_DNA"/>
</dbReference>
<keyword evidence="3" id="KW-1185">Reference proteome</keyword>
<evidence type="ECO:0000256" key="1">
    <source>
        <dbReference type="SAM" id="SignalP"/>
    </source>
</evidence>
<proteinExistence type="predicted"/>
<gene>
    <name evidence="2" type="ORF">QQF64_011093</name>
</gene>
<reference evidence="2 3" key="1">
    <citation type="submission" date="2023-09" db="EMBL/GenBank/DDBJ databases">
        <authorList>
            <person name="Wang M."/>
        </authorList>
    </citation>
    <scope>NUCLEOTIDE SEQUENCE [LARGE SCALE GENOMIC DNA]</scope>
    <source>
        <strain evidence="2">GT-2023</strain>
        <tissue evidence="2">Liver</tissue>
    </source>
</reference>
<feature type="signal peptide" evidence="1">
    <location>
        <begin position="1"/>
        <end position="17"/>
    </location>
</feature>
<comment type="caution">
    <text evidence="2">The sequence shown here is derived from an EMBL/GenBank/DDBJ whole genome shotgun (WGS) entry which is preliminary data.</text>
</comment>
<evidence type="ECO:0000313" key="2">
    <source>
        <dbReference type="EMBL" id="KAL1257849.1"/>
    </source>
</evidence>
<name>A0ABR3M1L4_9TELE</name>
<evidence type="ECO:0008006" key="4">
    <source>
        <dbReference type="Google" id="ProtNLM"/>
    </source>
</evidence>
<organism evidence="2 3">
    <name type="scientific">Cirrhinus molitorella</name>
    <name type="common">mud carp</name>
    <dbReference type="NCBI Taxonomy" id="172907"/>
    <lineage>
        <taxon>Eukaryota</taxon>
        <taxon>Metazoa</taxon>
        <taxon>Chordata</taxon>
        <taxon>Craniata</taxon>
        <taxon>Vertebrata</taxon>
        <taxon>Euteleostomi</taxon>
        <taxon>Actinopterygii</taxon>
        <taxon>Neopterygii</taxon>
        <taxon>Teleostei</taxon>
        <taxon>Ostariophysi</taxon>
        <taxon>Cypriniformes</taxon>
        <taxon>Cyprinidae</taxon>
        <taxon>Labeoninae</taxon>
        <taxon>Labeonini</taxon>
        <taxon>Cirrhinus</taxon>
    </lineage>
</organism>
<keyword evidence="1" id="KW-0732">Signal</keyword>
<sequence length="122" mass="13797">MYPACVIGLFMILCAAAERSPHESIHEKLQAVTSHDNANDTCNPSKTAIKCCICLETLQKYLPKINALVDKKINEICRANLFLWKPCKALAKIIKKKVLKGFFPKLSPVLSCKKYKMCKFLH</sequence>
<evidence type="ECO:0000313" key="3">
    <source>
        <dbReference type="Proteomes" id="UP001558613"/>
    </source>
</evidence>
<dbReference type="Proteomes" id="UP001558613">
    <property type="component" value="Unassembled WGS sequence"/>
</dbReference>